<evidence type="ECO:0000256" key="1">
    <source>
        <dbReference type="ARBA" id="ARBA00011073"/>
    </source>
</evidence>
<dbReference type="InterPro" id="IPR050131">
    <property type="entry name" value="Peptidase_S8_subtilisin-like"/>
</dbReference>
<evidence type="ECO:0000256" key="2">
    <source>
        <dbReference type="ARBA" id="ARBA00022670"/>
    </source>
</evidence>
<dbReference type="PROSITE" id="PS51892">
    <property type="entry name" value="SUBTILASE"/>
    <property type="match status" value="1"/>
</dbReference>
<feature type="signal peptide" evidence="7">
    <location>
        <begin position="1"/>
        <end position="32"/>
    </location>
</feature>
<sequence>MSRSLWTMKSRRLAQLAGCAGLALLVALPAFAQSYRDQQGYSQGAAATRQGYGQGSRVERTQTTRPYQGGRDTPGRQGYGGQRYPGRGGGNWGPAAVGVGAGIIGGLIVDQARRQPVYDPYEDEPPRPRRPRRPAVYEYEDEAPAVQRPRRQKVREAAPPRQTPPPGRTQASAPGGPRVIVPPVAERRLVNEEVLFELAPGAELDAVLRRHRATLIESRRFELAGTTIIRARLNDGRSARTALAQMAGDPRIANAQPNYLYTLQQESGPKPEAGAAPVPTLVLSPPKPTEAAPAIAVAPKSEPLPQYIVEKLHLDAVHKIARGTAIKVAVIDSGVDLGSAELQGVVAGSFDALGGAAQPEAHGTAMAAAIMAQAQLQGIAPAARLLAARAFASGGAPGLANGTTFHILASLDWAAGQGARVFNLSFAGPQDRLLSRSLAGAKAKGIVAVAAAGNGGAKAAPLYPGADPSVIAVTATDADDKPFAQANRGDYVALAAPGVDVLAAEPAGRYAFSSGTSIAAAHVSGLVALVLEKRPDLDPDGVRKLLAESAVDLGAKGKDPVFGAGRIDAQAALARALPVSASR</sequence>
<accession>A0A370LA00</accession>
<feature type="chain" id="PRO_5030068531" evidence="7">
    <location>
        <begin position="33"/>
        <end position="583"/>
    </location>
</feature>
<evidence type="ECO:0000256" key="5">
    <source>
        <dbReference type="PROSITE-ProRule" id="PRU01240"/>
    </source>
</evidence>
<evidence type="ECO:0000256" key="7">
    <source>
        <dbReference type="SAM" id="SignalP"/>
    </source>
</evidence>
<keyword evidence="7" id="KW-0732">Signal</keyword>
<reference evidence="10" key="1">
    <citation type="submission" date="2018-07" db="EMBL/GenBank/DDBJ databases">
        <authorList>
            <person name="Safronova V.I."/>
            <person name="Chirak E.R."/>
            <person name="Sazanova A.L."/>
        </authorList>
    </citation>
    <scope>NUCLEOTIDE SEQUENCE [LARGE SCALE GENOMIC DNA]</scope>
    <source>
        <strain evidence="10">RCAM04685</strain>
    </source>
</reference>
<dbReference type="RefSeq" id="WP_114828273.1">
    <property type="nucleotide sequence ID" value="NZ_QQTO01000037.1"/>
</dbReference>
<comment type="caution">
    <text evidence="9">The sequence shown here is derived from an EMBL/GenBank/DDBJ whole genome shotgun (WGS) entry which is preliminary data.</text>
</comment>
<evidence type="ECO:0000259" key="8">
    <source>
        <dbReference type="Pfam" id="PF00082"/>
    </source>
</evidence>
<organism evidence="9 10">
    <name type="scientific">Bosea caraganae</name>
    <dbReference type="NCBI Taxonomy" id="2763117"/>
    <lineage>
        <taxon>Bacteria</taxon>
        <taxon>Pseudomonadati</taxon>
        <taxon>Pseudomonadota</taxon>
        <taxon>Alphaproteobacteria</taxon>
        <taxon>Hyphomicrobiales</taxon>
        <taxon>Boseaceae</taxon>
        <taxon>Bosea</taxon>
    </lineage>
</organism>
<dbReference type="PANTHER" id="PTHR43806">
    <property type="entry name" value="PEPTIDASE S8"/>
    <property type="match status" value="1"/>
</dbReference>
<dbReference type="PRINTS" id="PR00723">
    <property type="entry name" value="SUBTILISIN"/>
</dbReference>
<dbReference type="Proteomes" id="UP000255207">
    <property type="component" value="Unassembled WGS sequence"/>
</dbReference>
<dbReference type="GO" id="GO:0004252">
    <property type="term" value="F:serine-type endopeptidase activity"/>
    <property type="evidence" value="ECO:0007669"/>
    <property type="project" value="UniProtKB-UniRule"/>
</dbReference>
<comment type="similarity">
    <text evidence="1 5">Belongs to the peptidase S8 family.</text>
</comment>
<protein>
    <submittedName>
        <fullName evidence="9">Peptidase S8</fullName>
    </submittedName>
</protein>
<evidence type="ECO:0000256" key="3">
    <source>
        <dbReference type="ARBA" id="ARBA00022801"/>
    </source>
</evidence>
<feature type="region of interest" description="Disordered" evidence="6">
    <location>
        <begin position="46"/>
        <end position="87"/>
    </location>
</feature>
<proteinExistence type="inferred from homology"/>
<dbReference type="GO" id="GO:0006508">
    <property type="term" value="P:proteolysis"/>
    <property type="evidence" value="ECO:0007669"/>
    <property type="project" value="UniProtKB-KW"/>
</dbReference>
<feature type="domain" description="Peptidase S8/S53" evidence="8">
    <location>
        <begin position="323"/>
        <end position="565"/>
    </location>
</feature>
<dbReference type="InterPro" id="IPR015500">
    <property type="entry name" value="Peptidase_S8_subtilisin-rel"/>
</dbReference>
<feature type="active site" description="Charge relay system" evidence="5">
    <location>
        <position position="517"/>
    </location>
</feature>
<dbReference type="AlphaFoldDB" id="A0A370LA00"/>
<dbReference type="CDD" id="cd05561">
    <property type="entry name" value="Peptidases_S8_4"/>
    <property type="match status" value="1"/>
</dbReference>
<dbReference type="Gene3D" id="3.40.50.200">
    <property type="entry name" value="Peptidase S8/S53 domain"/>
    <property type="match status" value="1"/>
</dbReference>
<dbReference type="Pfam" id="PF00082">
    <property type="entry name" value="Peptidase_S8"/>
    <property type="match status" value="1"/>
</dbReference>
<keyword evidence="2 5" id="KW-0645">Protease</keyword>
<keyword evidence="3 5" id="KW-0378">Hydrolase</keyword>
<dbReference type="InterPro" id="IPR036852">
    <property type="entry name" value="Peptidase_S8/S53_dom_sf"/>
</dbReference>
<keyword evidence="4 5" id="KW-0720">Serine protease</keyword>
<feature type="active site" description="Charge relay system" evidence="5">
    <location>
        <position position="362"/>
    </location>
</feature>
<feature type="compositionally biased region" description="Gly residues" evidence="6">
    <location>
        <begin position="77"/>
        <end position="87"/>
    </location>
</feature>
<evidence type="ECO:0000313" key="10">
    <source>
        <dbReference type="Proteomes" id="UP000255207"/>
    </source>
</evidence>
<dbReference type="OrthoDB" id="5405281at2"/>
<evidence type="ECO:0000256" key="4">
    <source>
        <dbReference type="ARBA" id="ARBA00022825"/>
    </source>
</evidence>
<feature type="active site" description="Charge relay system" evidence="5">
    <location>
        <position position="332"/>
    </location>
</feature>
<feature type="region of interest" description="Disordered" evidence="6">
    <location>
        <begin position="117"/>
        <end position="179"/>
    </location>
</feature>
<dbReference type="SUPFAM" id="SSF52743">
    <property type="entry name" value="Subtilisin-like"/>
    <property type="match status" value="1"/>
</dbReference>
<evidence type="ECO:0000313" key="9">
    <source>
        <dbReference type="EMBL" id="RDJ28148.1"/>
    </source>
</evidence>
<dbReference type="PANTHER" id="PTHR43806:SF11">
    <property type="entry name" value="CEREVISIN-RELATED"/>
    <property type="match status" value="1"/>
</dbReference>
<dbReference type="InterPro" id="IPR000209">
    <property type="entry name" value="Peptidase_S8/S53_dom"/>
</dbReference>
<dbReference type="EMBL" id="QQTP01000002">
    <property type="protein sequence ID" value="RDJ28148.1"/>
    <property type="molecule type" value="Genomic_DNA"/>
</dbReference>
<name>A0A370LA00_9HYPH</name>
<gene>
    <name evidence="9" type="ORF">DWE98_06020</name>
</gene>
<evidence type="ECO:0000256" key="6">
    <source>
        <dbReference type="SAM" id="MobiDB-lite"/>
    </source>
</evidence>
<keyword evidence="10" id="KW-1185">Reference proteome</keyword>